<feature type="region of interest" description="Disordered" evidence="1">
    <location>
        <begin position="399"/>
        <end position="444"/>
    </location>
</feature>
<feature type="compositionally biased region" description="Basic and acidic residues" evidence="1">
    <location>
        <begin position="148"/>
        <end position="186"/>
    </location>
</feature>
<comment type="caution">
    <text evidence="2">The sequence shown here is derived from an EMBL/GenBank/DDBJ whole genome shotgun (WGS) entry which is preliminary data.</text>
</comment>
<reference evidence="2" key="1">
    <citation type="journal article" date="2018" name="Nat. Plants">
        <title>Whole-genome landscape of Medicago truncatula symbiotic genes.</title>
        <authorList>
            <person name="Pecrix Y."/>
            <person name="Gamas P."/>
            <person name="Carrere S."/>
        </authorList>
    </citation>
    <scope>NUCLEOTIDE SEQUENCE</scope>
    <source>
        <tissue evidence="2">Leaves</tissue>
    </source>
</reference>
<dbReference type="Proteomes" id="UP000265566">
    <property type="component" value="Chromosome 6"/>
</dbReference>
<evidence type="ECO:0000256" key="1">
    <source>
        <dbReference type="SAM" id="MobiDB-lite"/>
    </source>
</evidence>
<feature type="region of interest" description="Disordered" evidence="1">
    <location>
        <begin position="78"/>
        <end position="263"/>
    </location>
</feature>
<feature type="compositionally biased region" description="Polar residues" evidence="1">
    <location>
        <begin position="430"/>
        <end position="439"/>
    </location>
</feature>
<feature type="compositionally biased region" description="Basic and acidic residues" evidence="1">
    <location>
        <begin position="292"/>
        <end position="332"/>
    </location>
</feature>
<dbReference type="AlphaFoldDB" id="A0A396HEJ4"/>
<feature type="compositionally biased region" description="Basic and acidic residues" evidence="1">
    <location>
        <begin position="412"/>
        <end position="429"/>
    </location>
</feature>
<organism evidence="2">
    <name type="scientific">Medicago truncatula</name>
    <name type="common">Barrel medic</name>
    <name type="synonym">Medicago tribuloides</name>
    <dbReference type="NCBI Taxonomy" id="3880"/>
    <lineage>
        <taxon>Eukaryota</taxon>
        <taxon>Viridiplantae</taxon>
        <taxon>Streptophyta</taxon>
        <taxon>Embryophyta</taxon>
        <taxon>Tracheophyta</taxon>
        <taxon>Spermatophyta</taxon>
        <taxon>Magnoliopsida</taxon>
        <taxon>eudicotyledons</taxon>
        <taxon>Gunneridae</taxon>
        <taxon>Pentapetalae</taxon>
        <taxon>rosids</taxon>
        <taxon>fabids</taxon>
        <taxon>Fabales</taxon>
        <taxon>Fabaceae</taxon>
        <taxon>Papilionoideae</taxon>
        <taxon>50 kb inversion clade</taxon>
        <taxon>NPAAA clade</taxon>
        <taxon>Hologalegina</taxon>
        <taxon>IRL clade</taxon>
        <taxon>Trifolieae</taxon>
        <taxon>Medicago</taxon>
    </lineage>
</organism>
<proteinExistence type="predicted"/>
<feature type="compositionally biased region" description="Basic and acidic residues" evidence="1">
    <location>
        <begin position="96"/>
        <end position="141"/>
    </location>
</feature>
<feature type="compositionally biased region" description="Basic and acidic residues" evidence="1">
    <location>
        <begin position="357"/>
        <end position="369"/>
    </location>
</feature>
<feature type="region of interest" description="Disordered" evidence="1">
    <location>
        <begin position="279"/>
        <end position="369"/>
    </location>
</feature>
<dbReference type="Gramene" id="rna35318">
    <property type="protein sequence ID" value="RHN50961.1"/>
    <property type="gene ID" value="gene35318"/>
</dbReference>
<sequence>MPFDDFSWRQFNYNYQIPHDRGHHYADDTYLPHRMPAHYADDMHSTHQILEHYDDMRFLPHRIPDHYDDKRILRHRSPDHYDDTRFQPHQIPDYYDDTRFVPHRSSDHYDDTRFQPHRIPDHYDDMRFQPHRSPDHYDDTRFQPQPHRSPDHYDDTRFLPHRSPDHYDDTRFLPHRSPDHYDDTRFLPHQTPPYYPDNRHLTHQRPKHYADKRPLPHQTPKQFAAKRNLPHQRPKDCANKRHLPHPLPEGNTDKRPALPQTPEDFNYKRILRHQKLEDYADKMHSPQQKPENFADKRHTRQKMPEDFADKRILPHQKTEDFADKRDSQHQNSEDTCSGLDAIARAPPQDPMISQSDLRTKEDEGKEHREVQNCGMEECAEKACSPKRPEQHIMVSHKRLEEHHNGKRHRRMLRDISKKQKTSNGEESRHIQNSQMNPVVQTPDLPHQTPQNYADMKCLPHQTLEPTIPVVTTVELVHCETCDVTVPVKCLEKHNGGKKHRRMLSKPCEQSTNDGSPVENMSHEAPRFRYKEVPAEGSKRKVRDNTDAKGHVFKREVEEKTGGKYMKMNNGIRRLAKSSKPEVNDMLYSAESLVQITPSEYVASPKMASIPAEGSLVPVPSLVFTPAAAELSFEPSIQIDSQTEVAEGKEHHEVQHYGVETNDQPHSISMEFHAPAGSDSGAIVIAPPQAPIASQVSAPIATFKSSFESENHQVIQTETSKSKVHNEIQNHTVDSNDHQRTISMELHDLAGSMTNNQTDGVNSDSVAIVVEPLASALPDAVGPNFEPLTEHGLHTETEPELSEAVVYYESQNLIEGTNIDFPQSDSMKIDGDSEVRTKTKTADGSSQVEEEMDVLSDDLGKVQLPQVSVCLKCGDEGFEETLVYCKKCEDCALHRYLLLTLLIYSLACTCCKF</sequence>
<feature type="region of interest" description="Disordered" evidence="1">
    <location>
        <begin position="500"/>
        <end position="520"/>
    </location>
</feature>
<protein>
    <submittedName>
        <fullName evidence="2">Uncharacterized protein</fullName>
    </submittedName>
</protein>
<name>A0A396HEJ4_MEDTR</name>
<dbReference type="EMBL" id="PSQE01000006">
    <property type="protein sequence ID" value="RHN50961.1"/>
    <property type="molecule type" value="Genomic_DNA"/>
</dbReference>
<gene>
    <name evidence="2" type="ORF">MtrunA17_Chr6g0463231</name>
</gene>
<evidence type="ECO:0000313" key="2">
    <source>
        <dbReference type="EMBL" id="RHN50961.1"/>
    </source>
</evidence>
<accession>A0A396HEJ4</accession>